<dbReference type="AlphaFoldDB" id="A0A0D1BRV8"/>
<dbReference type="OrthoDB" id="9758822at2"/>
<gene>
    <name evidence="1" type="ORF">N495_19325</name>
</gene>
<name>A0A0D1BRV8_CLOBO</name>
<dbReference type="HOGENOM" id="CLU_1793079_0_0_9"/>
<proteinExistence type="predicted"/>
<keyword evidence="1" id="KW-0614">Plasmid</keyword>
<reference evidence="1 2" key="1">
    <citation type="submission" date="2014-06" db="EMBL/GenBank/DDBJ databases">
        <title>Genome characterization of distinct group I Clostridium botulinum lineages.</title>
        <authorList>
            <person name="Giordani F."/>
            <person name="Anselmo A."/>
            <person name="Fillo S."/>
            <person name="Palozzi A.M."/>
            <person name="Fortunato A."/>
            <person name="Gentile B."/>
            <person name="Ciammaruconi A."/>
            <person name="Anniballi F."/>
            <person name="De Medici D."/>
            <person name="Lista F."/>
        </authorList>
    </citation>
    <scope>NUCLEOTIDE SEQUENCE [LARGE SCALE GENOMIC DNA]</scope>
    <source>
        <strain evidence="1 2">B2 450</strain>
        <plasmid evidence="1">p_B2_450</plasmid>
    </source>
</reference>
<dbReference type="RefSeq" id="WP_043032660.1">
    <property type="nucleotide sequence ID" value="NZ_JXSU01000010.1"/>
</dbReference>
<evidence type="ECO:0000313" key="1">
    <source>
        <dbReference type="EMBL" id="KIS21561.1"/>
    </source>
</evidence>
<geneLocation type="plasmid" evidence="1">
    <name>p_B2_450</name>
</geneLocation>
<sequence>MLFYRLQDKDYKLEEDWQSYYLNCDSLEEAMLLDIKEVWGMEELADELEDGYNDKKIKETWWNLVREGNNPVNAHTGVSCFADKQKLKDYFIREKELAERMGNRNWYDEDEYNVVEFEGEWSYQDTGMDEEDVADVIKEVRRIEISSFMEEV</sequence>
<dbReference type="EMBL" id="JXSU01000010">
    <property type="protein sequence ID" value="KIS21561.1"/>
    <property type="molecule type" value="Genomic_DNA"/>
</dbReference>
<comment type="caution">
    <text evidence="1">The sequence shown here is derived from an EMBL/GenBank/DDBJ whole genome shotgun (WGS) entry which is preliminary data.</text>
</comment>
<dbReference type="PATRIC" id="fig|1379739.3.peg.35"/>
<accession>A0A0D1BRV8</accession>
<dbReference type="Proteomes" id="UP000032250">
    <property type="component" value="Unassembled WGS sequence"/>
</dbReference>
<organism evidence="1 2">
    <name type="scientific">Clostridium botulinum B2 450</name>
    <dbReference type="NCBI Taxonomy" id="1379739"/>
    <lineage>
        <taxon>Bacteria</taxon>
        <taxon>Bacillati</taxon>
        <taxon>Bacillota</taxon>
        <taxon>Clostridia</taxon>
        <taxon>Eubacteriales</taxon>
        <taxon>Clostridiaceae</taxon>
        <taxon>Clostridium</taxon>
    </lineage>
</organism>
<protein>
    <submittedName>
        <fullName evidence="1">Uncharacterized protein</fullName>
    </submittedName>
</protein>
<evidence type="ECO:0000313" key="2">
    <source>
        <dbReference type="Proteomes" id="UP000032250"/>
    </source>
</evidence>